<keyword evidence="3" id="KW-1185">Reference proteome</keyword>
<keyword evidence="1" id="KW-0472">Membrane</keyword>
<evidence type="ECO:0000256" key="1">
    <source>
        <dbReference type="SAM" id="Phobius"/>
    </source>
</evidence>
<dbReference type="OrthoDB" id="9111327at2"/>
<dbReference type="EMBL" id="RBZV01000004">
    <property type="protein sequence ID" value="RKP48211.1"/>
    <property type="molecule type" value="Genomic_DNA"/>
</dbReference>
<dbReference type="AlphaFoldDB" id="A0A494XEW5"/>
<feature type="transmembrane region" description="Helical" evidence="1">
    <location>
        <begin position="106"/>
        <end position="124"/>
    </location>
</feature>
<dbReference type="Pfam" id="PF12412">
    <property type="entry name" value="DUF3667"/>
    <property type="match status" value="1"/>
</dbReference>
<sequence length="305" mass="34121">MTRNWRTLRMRRSQTGLCNPMAHDAHALPDHCPNCGAAVHGPYCAQCGQETVHELPTLREFAHEYLHHYVAADGKLLPTLKLLLLKPGQLTLEYLAGRRQRYVKPLSLYVTFSFLFFLFLSLTSSSTPDHFVYVDNRPVAHPEQHLAGLAAAKADPDERKVLGALASAVSELQDPDKLAEFREHLLHRLPYAIFALMPIFAAMCALVYRRRRQNYGMHVLFTLHLNAFIFAVFLLGLIPAVQAHAAWAASVIFLYLVVALKRVHGGRWWPQLARGMLLGSCYVILSSVAIGAAMAASAGVQWHLH</sequence>
<name>A0A494XEW5_9BURK</name>
<feature type="transmembrane region" description="Helical" evidence="1">
    <location>
        <begin position="215"/>
        <end position="238"/>
    </location>
</feature>
<comment type="caution">
    <text evidence="2">The sequence shown here is derived from an EMBL/GenBank/DDBJ whole genome shotgun (WGS) entry which is preliminary data.</text>
</comment>
<organism evidence="2 3">
    <name type="scientific">Trinickia fusca</name>
    <dbReference type="NCBI Taxonomy" id="2419777"/>
    <lineage>
        <taxon>Bacteria</taxon>
        <taxon>Pseudomonadati</taxon>
        <taxon>Pseudomonadota</taxon>
        <taxon>Betaproteobacteria</taxon>
        <taxon>Burkholderiales</taxon>
        <taxon>Burkholderiaceae</taxon>
        <taxon>Trinickia</taxon>
    </lineage>
</organism>
<feature type="transmembrane region" description="Helical" evidence="1">
    <location>
        <begin position="189"/>
        <end position="208"/>
    </location>
</feature>
<proteinExistence type="predicted"/>
<gene>
    <name evidence="2" type="ORF">D7S89_12820</name>
</gene>
<reference evidence="2 3" key="1">
    <citation type="submission" date="2018-10" db="EMBL/GenBank/DDBJ databases">
        <title>Paraburkholderia sp. 7MK8-2, isolated from soil.</title>
        <authorList>
            <person name="Gao Z.-H."/>
            <person name="Qiu L.-H."/>
        </authorList>
    </citation>
    <scope>NUCLEOTIDE SEQUENCE [LARGE SCALE GENOMIC DNA]</scope>
    <source>
        <strain evidence="2 3">7MK8-2</strain>
    </source>
</reference>
<evidence type="ECO:0000313" key="3">
    <source>
        <dbReference type="Proteomes" id="UP000280434"/>
    </source>
</evidence>
<feature type="transmembrane region" description="Helical" evidence="1">
    <location>
        <begin position="275"/>
        <end position="300"/>
    </location>
</feature>
<keyword evidence="1" id="KW-0812">Transmembrane</keyword>
<keyword evidence="1" id="KW-1133">Transmembrane helix</keyword>
<feature type="transmembrane region" description="Helical" evidence="1">
    <location>
        <begin position="244"/>
        <end position="263"/>
    </location>
</feature>
<evidence type="ECO:0000313" key="2">
    <source>
        <dbReference type="EMBL" id="RKP48211.1"/>
    </source>
</evidence>
<accession>A0A494XEW5</accession>
<dbReference type="Proteomes" id="UP000280434">
    <property type="component" value="Unassembled WGS sequence"/>
</dbReference>
<dbReference type="InterPro" id="IPR022134">
    <property type="entry name" value="DUF3667"/>
</dbReference>
<protein>
    <submittedName>
        <fullName evidence="2">DUF3667 domain-containing protein</fullName>
    </submittedName>
</protein>